<dbReference type="EMBL" id="JBHRWW010000008">
    <property type="protein sequence ID" value="MFC3689217.1"/>
    <property type="molecule type" value="Genomic_DNA"/>
</dbReference>
<feature type="domain" description="Cytochrome c assembly protein" evidence="7">
    <location>
        <begin position="114"/>
        <end position="331"/>
    </location>
</feature>
<feature type="transmembrane region" description="Helical" evidence="6">
    <location>
        <begin position="306"/>
        <end position="327"/>
    </location>
</feature>
<dbReference type="InterPro" id="IPR045062">
    <property type="entry name" value="Cyt_c_biogenesis_CcsA/CcmC"/>
</dbReference>
<dbReference type="Proteomes" id="UP001595685">
    <property type="component" value="Unassembled WGS sequence"/>
</dbReference>
<organism evidence="8 9">
    <name type="scientific">Aquipuribacter hungaricus</name>
    <dbReference type="NCBI Taxonomy" id="545624"/>
    <lineage>
        <taxon>Bacteria</taxon>
        <taxon>Bacillati</taxon>
        <taxon>Actinomycetota</taxon>
        <taxon>Actinomycetes</taxon>
        <taxon>Micrococcales</taxon>
        <taxon>Intrasporangiaceae</taxon>
        <taxon>Aquipuribacter</taxon>
    </lineage>
</organism>
<dbReference type="InterPro" id="IPR017562">
    <property type="entry name" value="Cyt_c_biogenesis_CcsA"/>
</dbReference>
<sequence>MDWARLSDTLVYSAIAVYALAMLAYAAEAALRGRAAVVVDQAVGVGQAVLVPAVPFRWDERSSLDSSPGPGPAAGGSRTDQRLGRVAVSLTVLAFLLHLMGLITRGLAAGRAPWGNMYEYAVAGGLAATGAYLIFLRRQPVKDLGAWIVGVVTLTLGLAVTVLYTPAGDLVPALNSYWLVIHVAAAIVSGGVFTLGAAAGLLYLLRLRLDRSHAEARTRPGEGTRSRYAAHLPAAAALEKVSHSAHVFAFPIWTFAVIAGAIWAEDSWGRYWGWDPKETWAFITWVLYAAYLHAQSTAGWRGRKATWFALAGYLAFLFNFFGVNIWLPGLHSYAGV</sequence>
<dbReference type="Pfam" id="PF01578">
    <property type="entry name" value="Cytochrom_C_asm"/>
    <property type="match status" value="1"/>
</dbReference>
<feature type="transmembrane region" description="Helical" evidence="6">
    <location>
        <begin position="120"/>
        <end position="137"/>
    </location>
</feature>
<feature type="transmembrane region" description="Helical" evidence="6">
    <location>
        <begin position="12"/>
        <end position="31"/>
    </location>
</feature>
<proteinExistence type="predicted"/>
<dbReference type="PANTHER" id="PTHR30071">
    <property type="entry name" value="HEME EXPORTER PROTEIN C"/>
    <property type="match status" value="1"/>
</dbReference>
<feature type="transmembrane region" description="Helical" evidence="6">
    <location>
        <begin position="86"/>
        <end position="108"/>
    </location>
</feature>
<evidence type="ECO:0000256" key="4">
    <source>
        <dbReference type="ARBA" id="ARBA00022989"/>
    </source>
</evidence>
<evidence type="ECO:0000259" key="7">
    <source>
        <dbReference type="Pfam" id="PF01578"/>
    </source>
</evidence>
<evidence type="ECO:0000313" key="8">
    <source>
        <dbReference type="EMBL" id="MFC3689217.1"/>
    </source>
</evidence>
<accession>A0ABV7WJS5</accession>
<feature type="transmembrane region" description="Helical" evidence="6">
    <location>
        <begin position="279"/>
        <end position="294"/>
    </location>
</feature>
<evidence type="ECO:0000256" key="1">
    <source>
        <dbReference type="ARBA" id="ARBA00004141"/>
    </source>
</evidence>
<evidence type="ECO:0000313" key="9">
    <source>
        <dbReference type="Proteomes" id="UP001595685"/>
    </source>
</evidence>
<feature type="transmembrane region" description="Helical" evidence="6">
    <location>
        <begin position="144"/>
        <end position="165"/>
    </location>
</feature>
<feature type="transmembrane region" description="Helical" evidence="6">
    <location>
        <begin position="247"/>
        <end position="264"/>
    </location>
</feature>
<gene>
    <name evidence="8" type="primary">ccsB</name>
    <name evidence="8" type="ORF">ACFOLH_12780</name>
</gene>
<dbReference type="PANTHER" id="PTHR30071:SF1">
    <property type="entry name" value="CYTOCHROME B_B6 PROTEIN-RELATED"/>
    <property type="match status" value="1"/>
</dbReference>
<comment type="caution">
    <text evidence="8">The sequence shown here is derived from an EMBL/GenBank/DDBJ whole genome shotgun (WGS) entry which is preliminary data.</text>
</comment>
<protein>
    <submittedName>
        <fullName evidence="8">C-type cytochrome biogenesis protein CcsB</fullName>
    </submittedName>
</protein>
<reference evidence="9" key="1">
    <citation type="journal article" date="2019" name="Int. J. Syst. Evol. Microbiol.">
        <title>The Global Catalogue of Microorganisms (GCM) 10K type strain sequencing project: providing services to taxonomists for standard genome sequencing and annotation.</title>
        <authorList>
            <consortium name="The Broad Institute Genomics Platform"/>
            <consortium name="The Broad Institute Genome Sequencing Center for Infectious Disease"/>
            <person name="Wu L."/>
            <person name="Ma J."/>
        </authorList>
    </citation>
    <scope>NUCLEOTIDE SEQUENCE [LARGE SCALE GENOMIC DNA]</scope>
    <source>
        <strain evidence="9">NCAIM B.02333</strain>
    </source>
</reference>
<keyword evidence="4 6" id="KW-1133">Transmembrane helix</keyword>
<keyword evidence="3" id="KW-0201">Cytochrome c-type biogenesis</keyword>
<keyword evidence="5 6" id="KW-0472">Membrane</keyword>
<dbReference type="InterPro" id="IPR002541">
    <property type="entry name" value="Cyt_c_assembly"/>
</dbReference>
<keyword evidence="9" id="KW-1185">Reference proteome</keyword>
<dbReference type="NCBIfam" id="TIGR03144">
    <property type="entry name" value="cytochr_II_ccsB"/>
    <property type="match status" value="1"/>
</dbReference>
<evidence type="ECO:0000256" key="2">
    <source>
        <dbReference type="ARBA" id="ARBA00022692"/>
    </source>
</evidence>
<name>A0ABV7WJS5_9MICO</name>
<feature type="transmembrane region" description="Helical" evidence="6">
    <location>
        <begin position="177"/>
        <end position="205"/>
    </location>
</feature>
<evidence type="ECO:0000256" key="6">
    <source>
        <dbReference type="SAM" id="Phobius"/>
    </source>
</evidence>
<evidence type="ECO:0000256" key="3">
    <source>
        <dbReference type="ARBA" id="ARBA00022748"/>
    </source>
</evidence>
<keyword evidence="2 6" id="KW-0812">Transmembrane</keyword>
<comment type="subcellular location">
    <subcellularLocation>
        <location evidence="1">Membrane</location>
        <topology evidence="1">Multi-pass membrane protein</topology>
    </subcellularLocation>
</comment>
<dbReference type="RefSeq" id="WP_340288436.1">
    <property type="nucleotide sequence ID" value="NZ_JBBEOI010000002.1"/>
</dbReference>
<evidence type="ECO:0000256" key="5">
    <source>
        <dbReference type="ARBA" id="ARBA00023136"/>
    </source>
</evidence>